<dbReference type="GO" id="GO:0043436">
    <property type="term" value="P:oxoacid metabolic process"/>
    <property type="evidence" value="ECO:0007669"/>
    <property type="project" value="UniProtKB-ARBA"/>
</dbReference>
<keyword evidence="8" id="KW-0408">Iron</keyword>
<dbReference type="Pfam" id="PF03404">
    <property type="entry name" value="Mo-co_dimer"/>
    <property type="match status" value="1"/>
</dbReference>
<reference evidence="11" key="1">
    <citation type="submission" date="2021-01" db="EMBL/GenBank/DDBJ databases">
        <authorList>
            <person name="Corre E."/>
            <person name="Pelletier E."/>
            <person name="Niang G."/>
            <person name="Scheremetjew M."/>
            <person name="Finn R."/>
            <person name="Kale V."/>
            <person name="Holt S."/>
            <person name="Cochrane G."/>
            <person name="Meng A."/>
            <person name="Brown T."/>
            <person name="Cohen L."/>
        </authorList>
    </citation>
    <scope>NUCLEOTIDE SEQUENCE</scope>
    <source>
        <strain evidence="11">CCMP1661</strain>
    </source>
</reference>
<proteinExistence type="predicted"/>
<evidence type="ECO:0000256" key="9">
    <source>
        <dbReference type="ARBA" id="ARBA00023136"/>
    </source>
</evidence>
<dbReference type="PROSITE" id="PS50255">
    <property type="entry name" value="CYTOCHROME_B5_2"/>
    <property type="match status" value="1"/>
</dbReference>
<comment type="subcellular location">
    <subcellularLocation>
        <location evidence="2">Membrane</location>
    </subcellularLocation>
</comment>
<dbReference type="SUPFAM" id="SSF55856">
    <property type="entry name" value="Cytochrome b5-like heme/steroid binding domain"/>
    <property type="match status" value="1"/>
</dbReference>
<keyword evidence="3" id="KW-0500">Molybdenum</keyword>
<comment type="cofactor">
    <cofactor evidence="1">
        <name>Mo-molybdopterin</name>
        <dbReference type="ChEBI" id="CHEBI:71302"/>
    </cofactor>
</comment>
<keyword evidence="5" id="KW-0812">Transmembrane</keyword>
<dbReference type="GO" id="GO:0008482">
    <property type="term" value="F:sulfite oxidase activity"/>
    <property type="evidence" value="ECO:0007669"/>
    <property type="project" value="TreeGrafter"/>
</dbReference>
<dbReference type="InterPro" id="IPR005066">
    <property type="entry name" value="MoCF_OxRdtse_dimer"/>
</dbReference>
<dbReference type="Gene3D" id="3.10.120.10">
    <property type="entry name" value="Cytochrome b5-like heme/steroid binding domain"/>
    <property type="match status" value="1"/>
</dbReference>
<feature type="domain" description="Cytochrome b5 heme-binding" evidence="10">
    <location>
        <begin position="469"/>
        <end position="544"/>
    </location>
</feature>
<evidence type="ECO:0000256" key="8">
    <source>
        <dbReference type="ARBA" id="ARBA00023004"/>
    </source>
</evidence>
<protein>
    <recommendedName>
        <fullName evidence="10">Cytochrome b5 heme-binding domain-containing protein</fullName>
    </recommendedName>
</protein>
<keyword evidence="9" id="KW-0472">Membrane</keyword>
<dbReference type="Gene3D" id="3.90.420.10">
    <property type="entry name" value="Oxidoreductase, molybdopterin-binding domain"/>
    <property type="match status" value="1"/>
</dbReference>
<evidence type="ECO:0000313" key="11">
    <source>
        <dbReference type="EMBL" id="CAD9861752.1"/>
    </source>
</evidence>
<sequence length="552" mass="61996">MATNLLVGGYTCPHVTANNVDERDQKTPDDWIPRHPDLIRLTGRHPFNCEPPLPKLAEHGFITPVSLHYVRNHGPPPKLDWDTHKIKIDGAVNNPVELSMNDLLTKFEQITMPVTLVCAGNRRKEQNMHKQGIGFSWGAAGLGTSVWTGVRLRDVLDYCGIKSWSEGAKHVCMGGADWLPGGGGSYYATSITRHVAMDWDAQNVILAWEQNGQRLTPDHGYPIRVVIPGYIGGRMIKWLTYITVTEQEDSTHYHYHDNRVLPPGIDAERAIAERWWYKPEYIINDLNINSAITSPGHDEIVTLMSGAVGTYKCKGYAYSGGGRKVTRVELSFDEGVTWDLCTLNHPERPTPAGKHWCWCFWEFDVPYMRLLRSKQMMVRAWDTGLNTQPMNFTWNVMGMMNNCTFKVRIHDLKEPVVPGGLSLQFEHPTQAGQLPGGWMVPKQTEEATPAAAPAKKVEDKPTAAAKASTKYFTEEEVAKHTEKDDCWFIYNGKVYDATSYMDDHPGGAESILLVAGEDATEEFDSLHSEKARNLLEEYCIGEVGTEINPLIQ</sequence>
<dbReference type="GO" id="GO:0043546">
    <property type="term" value="F:molybdopterin cofactor binding"/>
    <property type="evidence" value="ECO:0007669"/>
    <property type="project" value="TreeGrafter"/>
</dbReference>
<dbReference type="PANTHER" id="PTHR19372:SF7">
    <property type="entry name" value="SULFITE OXIDASE, MITOCHONDRIAL"/>
    <property type="match status" value="1"/>
</dbReference>
<dbReference type="InterPro" id="IPR014756">
    <property type="entry name" value="Ig_E-set"/>
</dbReference>
<accession>A0A7S2XXA2</accession>
<dbReference type="Gene3D" id="2.60.40.650">
    <property type="match status" value="1"/>
</dbReference>
<keyword evidence="6" id="KW-0479">Metal-binding</keyword>
<dbReference type="Pfam" id="PF00174">
    <property type="entry name" value="Oxidored_molyb"/>
    <property type="match status" value="1"/>
</dbReference>
<keyword evidence="4" id="KW-0349">Heme</keyword>
<dbReference type="SUPFAM" id="SSF56524">
    <property type="entry name" value="Oxidoreductase molybdopterin-binding domain"/>
    <property type="match status" value="1"/>
</dbReference>
<dbReference type="PRINTS" id="PR00407">
    <property type="entry name" value="EUMOPTERIN"/>
</dbReference>
<dbReference type="GO" id="GO:0030151">
    <property type="term" value="F:molybdenum ion binding"/>
    <property type="evidence" value="ECO:0007669"/>
    <property type="project" value="InterPro"/>
</dbReference>
<dbReference type="InterPro" id="IPR018506">
    <property type="entry name" value="Cyt_B5_heme-BS"/>
</dbReference>
<dbReference type="InterPro" id="IPR036374">
    <property type="entry name" value="OxRdtase_Mopterin-bd_sf"/>
</dbReference>
<dbReference type="SUPFAM" id="SSF81296">
    <property type="entry name" value="E set domains"/>
    <property type="match status" value="1"/>
</dbReference>
<dbReference type="PANTHER" id="PTHR19372">
    <property type="entry name" value="SULFITE REDUCTASE"/>
    <property type="match status" value="1"/>
</dbReference>
<evidence type="ECO:0000256" key="3">
    <source>
        <dbReference type="ARBA" id="ARBA00022505"/>
    </source>
</evidence>
<name>A0A7S2XXA2_9STRA</name>
<gene>
    <name evidence="11" type="ORF">FJAP1339_LOCUS4274</name>
</gene>
<evidence type="ECO:0000256" key="5">
    <source>
        <dbReference type="ARBA" id="ARBA00022692"/>
    </source>
</evidence>
<evidence type="ECO:0000256" key="2">
    <source>
        <dbReference type="ARBA" id="ARBA00004370"/>
    </source>
</evidence>
<dbReference type="InterPro" id="IPR008335">
    <property type="entry name" value="Mopterin_OxRdtase_euk"/>
</dbReference>
<organism evidence="11">
    <name type="scientific">Fibrocapsa japonica</name>
    <dbReference type="NCBI Taxonomy" id="94617"/>
    <lineage>
        <taxon>Eukaryota</taxon>
        <taxon>Sar</taxon>
        <taxon>Stramenopiles</taxon>
        <taxon>Ochrophyta</taxon>
        <taxon>Raphidophyceae</taxon>
        <taxon>Chattonellales</taxon>
        <taxon>Chattonellaceae</taxon>
        <taxon>Fibrocapsa</taxon>
    </lineage>
</organism>
<evidence type="ECO:0000256" key="4">
    <source>
        <dbReference type="ARBA" id="ARBA00022617"/>
    </source>
</evidence>
<dbReference type="GO" id="GO:0006790">
    <property type="term" value="P:sulfur compound metabolic process"/>
    <property type="evidence" value="ECO:0007669"/>
    <property type="project" value="TreeGrafter"/>
</dbReference>
<dbReference type="GO" id="GO:0020037">
    <property type="term" value="F:heme binding"/>
    <property type="evidence" value="ECO:0007669"/>
    <property type="project" value="InterPro"/>
</dbReference>
<evidence type="ECO:0000256" key="7">
    <source>
        <dbReference type="ARBA" id="ARBA00023002"/>
    </source>
</evidence>
<dbReference type="PROSITE" id="PS00191">
    <property type="entry name" value="CYTOCHROME_B5_1"/>
    <property type="match status" value="1"/>
</dbReference>
<dbReference type="Pfam" id="PF00173">
    <property type="entry name" value="Cyt-b5"/>
    <property type="match status" value="1"/>
</dbReference>
<keyword evidence="7" id="KW-0560">Oxidoreductase</keyword>
<evidence type="ECO:0000259" key="10">
    <source>
        <dbReference type="PROSITE" id="PS50255"/>
    </source>
</evidence>
<dbReference type="SMART" id="SM01117">
    <property type="entry name" value="Cyt-b5"/>
    <property type="match status" value="1"/>
</dbReference>
<dbReference type="AlphaFoldDB" id="A0A7S2XXA2"/>
<dbReference type="PRINTS" id="PR00363">
    <property type="entry name" value="CYTOCHROMEB5"/>
</dbReference>
<dbReference type="EMBL" id="HBHR01008861">
    <property type="protein sequence ID" value="CAD9861752.1"/>
    <property type="molecule type" value="Transcribed_RNA"/>
</dbReference>
<evidence type="ECO:0000256" key="6">
    <source>
        <dbReference type="ARBA" id="ARBA00022723"/>
    </source>
</evidence>
<dbReference type="FunFam" id="3.90.420.10:FF:000003">
    <property type="entry name" value="Nitrate reductase"/>
    <property type="match status" value="1"/>
</dbReference>
<dbReference type="InterPro" id="IPR000572">
    <property type="entry name" value="OxRdtase_Mopterin-bd_dom"/>
</dbReference>
<dbReference type="InterPro" id="IPR036400">
    <property type="entry name" value="Cyt_B5-like_heme/steroid_sf"/>
</dbReference>
<evidence type="ECO:0000256" key="1">
    <source>
        <dbReference type="ARBA" id="ARBA00001924"/>
    </source>
</evidence>
<dbReference type="InterPro" id="IPR001199">
    <property type="entry name" value="Cyt_B5-like_heme/steroid-bd"/>
</dbReference>
<dbReference type="GO" id="GO:0016020">
    <property type="term" value="C:membrane"/>
    <property type="evidence" value="ECO:0007669"/>
    <property type="project" value="UniProtKB-SubCell"/>
</dbReference>
<dbReference type="FunFam" id="3.10.120.10:FF:000002">
    <property type="entry name" value="Cytochrome b5 type B"/>
    <property type="match status" value="1"/>
</dbReference>